<evidence type="ECO:0000313" key="2">
    <source>
        <dbReference type="Proteomes" id="UP000285864"/>
    </source>
</evidence>
<organism evidence="1 2">
    <name type="scientific">Phocaeicola coprocola</name>
    <dbReference type="NCBI Taxonomy" id="310298"/>
    <lineage>
        <taxon>Bacteria</taxon>
        <taxon>Pseudomonadati</taxon>
        <taxon>Bacteroidota</taxon>
        <taxon>Bacteroidia</taxon>
        <taxon>Bacteroidales</taxon>
        <taxon>Bacteroidaceae</taxon>
        <taxon>Phocaeicola</taxon>
    </lineage>
</organism>
<dbReference type="RefSeq" id="WP_007568761.1">
    <property type="nucleotide sequence ID" value="NZ_CABKNL010000038.1"/>
</dbReference>
<dbReference type="InterPro" id="IPR046729">
    <property type="entry name" value="DUF6621"/>
</dbReference>
<gene>
    <name evidence="1" type="ORF">DWY20_08495</name>
</gene>
<name>A0A412GM16_9BACT</name>
<proteinExistence type="predicted"/>
<dbReference type="Proteomes" id="UP000285864">
    <property type="component" value="Unassembled WGS sequence"/>
</dbReference>
<keyword evidence="2" id="KW-1185">Reference proteome</keyword>
<evidence type="ECO:0008006" key="3">
    <source>
        <dbReference type="Google" id="ProtNLM"/>
    </source>
</evidence>
<dbReference type="AlphaFoldDB" id="A0A412GM16"/>
<dbReference type="Pfam" id="PF20326">
    <property type="entry name" value="DUF6621"/>
    <property type="match status" value="1"/>
</dbReference>
<comment type="caution">
    <text evidence="1">The sequence shown here is derived from an EMBL/GenBank/DDBJ whole genome shotgun (WGS) entry which is preliminary data.</text>
</comment>
<accession>A0A412GM16</accession>
<protein>
    <recommendedName>
        <fullName evidence="3">L-selectin</fullName>
    </recommendedName>
</protein>
<reference evidence="1 2" key="1">
    <citation type="submission" date="2018-08" db="EMBL/GenBank/DDBJ databases">
        <title>A genome reference for cultivated species of the human gut microbiota.</title>
        <authorList>
            <person name="Zou Y."/>
            <person name="Xue W."/>
            <person name="Luo G."/>
        </authorList>
    </citation>
    <scope>NUCLEOTIDE SEQUENCE [LARGE SCALE GENOMIC DNA]</scope>
    <source>
        <strain evidence="1 2">AF24-2</strain>
    </source>
</reference>
<dbReference type="EMBL" id="QRUU01000032">
    <property type="protein sequence ID" value="RGR95803.1"/>
    <property type="molecule type" value="Genomic_DNA"/>
</dbReference>
<sequence>MEKKIPFAPVVMLIDASYLDRVGSDMSAHFAPIVNRELPKADLANLLECLALDAGIQLGENEVQVIFIYDAGEEKMNFCTPSNLGKELHDVAFKSQLGEFSLYAFQPSDMATREDLFIESFQLAGESKDVHRIIIVPDEDGYGERMGNYINKVKGKESITVFGMNPPAYEGDYSFEMLGFPILQSLGIRAEEL</sequence>
<evidence type="ECO:0000313" key="1">
    <source>
        <dbReference type="EMBL" id="RGR95803.1"/>
    </source>
</evidence>